<dbReference type="RefSeq" id="WP_407867086.1">
    <property type="nucleotide sequence ID" value="NZ_BAAFZP010000002.1"/>
</dbReference>
<keyword evidence="1" id="KW-0472">Membrane</keyword>
<gene>
    <name evidence="2" type="ORF">PPNSA23_46810</name>
</gene>
<sequence length="196" mass="20219">MNCKNLSVAPAHCLEKRFKKLLYSVSFIALTHMALNIPAAVAADINRWTGAASADWNDAGNWSLGHAPSANNNVIINSATLWPTISTAITNFQGPITVGGSNQSGELTINNGGSLMQSRKVLHIAGNAPGFGASVTLSGAGSKLISTTLGEVRVGAKDLEGFLSLGAGTAISGSQIFIGYENNATGRVTSPVPVRI</sequence>
<protein>
    <recommendedName>
        <fullName evidence="4">Autotransporter outer membrane beta-barrel domain-containing protein</fullName>
    </recommendedName>
</protein>
<keyword evidence="3" id="KW-1185">Reference proteome</keyword>
<accession>A0ABQ0H731</accession>
<evidence type="ECO:0000313" key="2">
    <source>
        <dbReference type="EMBL" id="GAB1584738.1"/>
    </source>
</evidence>
<proteinExistence type="predicted"/>
<dbReference type="Proteomes" id="UP001628091">
    <property type="component" value="Unassembled WGS sequence"/>
</dbReference>
<comment type="caution">
    <text evidence="2">The sequence shown here is derived from an EMBL/GenBank/DDBJ whole genome shotgun (WGS) entry which is preliminary data.</text>
</comment>
<keyword evidence="1" id="KW-1133">Transmembrane helix</keyword>
<evidence type="ECO:0000313" key="3">
    <source>
        <dbReference type="Proteomes" id="UP001628091"/>
    </source>
</evidence>
<dbReference type="EMBL" id="BAAFZP010000002">
    <property type="protein sequence ID" value="GAB1584738.1"/>
    <property type="molecule type" value="Genomic_DNA"/>
</dbReference>
<name>A0ABQ0H731_9HYPH</name>
<evidence type="ECO:0008006" key="4">
    <source>
        <dbReference type="Google" id="ProtNLM"/>
    </source>
</evidence>
<reference evidence="2 3" key="1">
    <citation type="submission" date="2024-10" db="EMBL/GenBank/DDBJ databases">
        <title>Isolation, draft genome sequencing and identification of Phyllobacterium sp. NSA23, isolated from leaf soil.</title>
        <authorList>
            <person name="Akita H."/>
        </authorList>
    </citation>
    <scope>NUCLEOTIDE SEQUENCE [LARGE SCALE GENOMIC DNA]</scope>
    <source>
        <strain evidence="2 3">NSA23</strain>
    </source>
</reference>
<organism evidence="2 3">
    <name type="scientific">Phyllobacterium phragmitis</name>
    <dbReference type="NCBI Taxonomy" id="2670329"/>
    <lineage>
        <taxon>Bacteria</taxon>
        <taxon>Pseudomonadati</taxon>
        <taxon>Pseudomonadota</taxon>
        <taxon>Alphaproteobacteria</taxon>
        <taxon>Hyphomicrobiales</taxon>
        <taxon>Phyllobacteriaceae</taxon>
        <taxon>Phyllobacterium</taxon>
    </lineage>
</organism>
<keyword evidence="1" id="KW-0812">Transmembrane</keyword>
<evidence type="ECO:0000256" key="1">
    <source>
        <dbReference type="SAM" id="Phobius"/>
    </source>
</evidence>
<feature type="transmembrane region" description="Helical" evidence="1">
    <location>
        <begin position="21"/>
        <end position="43"/>
    </location>
</feature>